<dbReference type="InterPro" id="IPR014752">
    <property type="entry name" value="Arrestin-like_C"/>
</dbReference>
<feature type="compositionally biased region" description="Low complexity" evidence="3">
    <location>
        <begin position="503"/>
        <end position="514"/>
    </location>
</feature>
<dbReference type="GeneID" id="9188256"/>
<dbReference type="GO" id="GO:0005886">
    <property type="term" value="C:plasma membrane"/>
    <property type="evidence" value="ECO:0007669"/>
    <property type="project" value="TreeGrafter"/>
</dbReference>
<dbReference type="GO" id="GO:0005829">
    <property type="term" value="C:cytosol"/>
    <property type="evidence" value="ECO:0007669"/>
    <property type="project" value="TreeGrafter"/>
</dbReference>
<dbReference type="InterPro" id="IPR011021">
    <property type="entry name" value="Arrestin-like_N"/>
</dbReference>
<name>D5GFL5_TUBMM</name>
<evidence type="ECO:0000256" key="2">
    <source>
        <dbReference type="ARBA" id="ARBA00038766"/>
    </source>
</evidence>
<dbReference type="STRING" id="656061.D5GFL5"/>
<dbReference type="PANTHER" id="PTHR11188:SF17">
    <property type="entry name" value="FI21816P1"/>
    <property type="match status" value="1"/>
</dbReference>
<accession>D5GFL5</accession>
<feature type="region of interest" description="Disordered" evidence="3">
    <location>
        <begin position="499"/>
        <end position="595"/>
    </location>
</feature>
<dbReference type="SUPFAM" id="SSF81296">
    <property type="entry name" value="E set domains"/>
    <property type="match status" value="1"/>
</dbReference>
<dbReference type="HOGENOM" id="CLU_018982_2_0_1"/>
<dbReference type="GO" id="GO:0070086">
    <property type="term" value="P:ubiquitin-dependent endocytosis"/>
    <property type="evidence" value="ECO:0007669"/>
    <property type="project" value="TreeGrafter"/>
</dbReference>
<dbReference type="AlphaFoldDB" id="D5GFL5"/>
<feature type="compositionally biased region" description="Low complexity" evidence="3">
    <location>
        <begin position="523"/>
        <end position="543"/>
    </location>
</feature>
<dbReference type="KEGG" id="tml:GSTUM_00006973001"/>
<evidence type="ECO:0000313" key="5">
    <source>
        <dbReference type="EMBL" id="CAZ83308.1"/>
    </source>
</evidence>
<dbReference type="eggNOG" id="KOG3780">
    <property type="taxonomic scope" value="Eukaryota"/>
</dbReference>
<proteinExistence type="inferred from homology"/>
<dbReference type="Pfam" id="PF00339">
    <property type="entry name" value="Arrestin_N"/>
    <property type="match status" value="1"/>
</dbReference>
<dbReference type="InterPro" id="IPR050357">
    <property type="entry name" value="Arrestin_domain-protein"/>
</dbReference>
<dbReference type="InParanoid" id="D5GFL5"/>
<feature type="region of interest" description="Disordered" evidence="3">
    <location>
        <begin position="367"/>
        <end position="483"/>
    </location>
</feature>
<feature type="compositionally biased region" description="Low complexity" evidence="3">
    <location>
        <begin position="377"/>
        <end position="393"/>
    </location>
</feature>
<dbReference type="Proteomes" id="UP000006911">
    <property type="component" value="Unassembled WGS sequence"/>
</dbReference>
<gene>
    <name evidence="5" type="ORF">GSTUM_00006973001</name>
</gene>
<dbReference type="FunCoup" id="D5GFL5">
    <property type="interactions" value="77"/>
</dbReference>
<dbReference type="InterPro" id="IPR014756">
    <property type="entry name" value="Ig_E-set"/>
</dbReference>
<dbReference type="RefSeq" id="XP_002839117.1">
    <property type="nucleotide sequence ID" value="XM_002839071.1"/>
</dbReference>
<feature type="compositionally biased region" description="Basic and acidic residues" evidence="3">
    <location>
        <begin position="547"/>
        <end position="556"/>
    </location>
</feature>
<keyword evidence="6" id="KW-1185">Reference proteome</keyword>
<dbReference type="Gene3D" id="2.60.40.640">
    <property type="match status" value="1"/>
</dbReference>
<comment type="subunit">
    <text evidence="2">Interacts with hulA.</text>
</comment>
<reference evidence="5 6" key="1">
    <citation type="journal article" date="2010" name="Nature">
        <title>Perigord black truffle genome uncovers evolutionary origins and mechanisms of symbiosis.</title>
        <authorList>
            <person name="Martin F."/>
            <person name="Kohler A."/>
            <person name="Murat C."/>
            <person name="Balestrini R."/>
            <person name="Coutinho P.M."/>
            <person name="Jaillon O."/>
            <person name="Montanini B."/>
            <person name="Morin E."/>
            <person name="Noel B."/>
            <person name="Percudani R."/>
            <person name="Porcel B."/>
            <person name="Rubini A."/>
            <person name="Amicucci A."/>
            <person name="Amselem J."/>
            <person name="Anthouard V."/>
            <person name="Arcioni S."/>
            <person name="Artiguenave F."/>
            <person name="Aury J.M."/>
            <person name="Ballario P."/>
            <person name="Bolchi A."/>
            <person name="Brenna A."/>
            <person name="Brun A."/>
            <person name="Buee M."/>
            <person name="Cantarel B."/>
            <person name="Chevalier G."/>
            <person name="Couloux A."/>
            <person name="Da Silva C."/>
            <person name="Denoeud F."/>
            <person name="Duplessis S."/>
            <person name="Ghignone S."/>
            <person name="Hilselberger B."/>
            <person name="Iotti M."/>
            <person name="Marcais B."/>
            <person name="Mello A."/>
            <person name="Miranda M."/>
            <person name="Pacioni G."/>
            <person name="Quesneville H."/>
            <person name="Riccioni C."/>
            <person name="Ruotolo R."/>
            <person name="Splivallo R."/>
            <person name="Stocchi V."/>
            <person name="Tisserant E."/>
            <person name="Viscomi A.R."/>
            <person name="Zambonelli A."/>
            <person name="Zampieri E."/>
            <person name="Henrissat B."/>
            <person name="Lebrun M.H."/>
            <person name="Paolocci F."/>
            <person name="Bonfante P."/>
            <person name="Ottonello S."/>
            <person name="Wincker P."/>
        </authorList>
    </citation>
    <scope>NUCLEOTIDE SEQUENCE [LARGE SCALE GENOMIC DNA]</scope>
    <source>
        <strain evidence="5 6">Mel28</strain>
    </source>
</reference>
<evidence type="ECO:0000256" key="3">
    <source>
        <dbReference type="SAM" id="MobiDB-lite"/>
    </source>
</evidence>
<evidence type="ECO:0000313" key="6">
    <source>
        <dbReference type="Proteomes" id="UP000006911"/>
    </source>
</evidence>
<dbReference type="SMART" id="SM01017">
    <property type="entry name" value="Arrestin_C"/>
    <property type="match status" value="1"/>
</dbReference>
<evidence type="ECO:0000256" key="1">
    <source>
        <dbReference type="ARBA" id="ARBA00005298"/>
    </source>
</evidence>
<dbReference type="GO" id="GO:0031625">
    <property type="term" value="F:ubiquitin protein ligase binding"/>
    <property type="evidence" value="ECO:0007669"/>
    <property type="project" value="TreeGrafter"/>
</dbReference>
<organism evidence="5 6">
    <name type="scientific">Tuber melanosporum (strain Mel28)</name>
    <name type="common">Perigord black truffle</name>
    <dbReference type="NCBI Taxonomy" id="656061"/>
    <lineage>
        <taxon>Eukaryota</taxon>
        <taxon>Fungi</taxon>
        <taxon>Dikarya</taxon>
        <taxon>Ascomycota</taxon>
        <taxon>Pezizomycotina</taxon>
        <taxon>Pezizomycetes</taxon>
        <taxon>Pezizales</taxon>
        <taxon>Tuberaceae</taxon>
        <taxon>Tuber</taxon>
    </lineage>
</organism>
<dbReference type="EMBL" id="FN430209">
    <property type="protein sequence ID" value="CAZ83308.1"/>
    <property type="molecule type" value="Genomic_DNA"/>
</dbReference>
<dbReference type="OMA" id="ECSKTDT"/>
<dbReference type="GO" id="GO:0030674">
    <property type="term" value="F:protein-macromolecule adaptor activity"/>
    <property type="evidence" value="ECO:0007669"/>
    <property type="project" value="TreeGrafter"/>
</dbReference>
<sequence>MPLLNRSHSHTIPYCDIRLDNNVVVLRGTPEESAGAALKGTLAFCITESAAIRSIALSLLGVRRLHWQENSTASGISVKPVKSESVVFVKKWEFLEFSHRNPVTLRPNNYEYSFETVLPGNLPESIEGLDHAQIFYRLKAVIERPRFAQNIVAKKHLRVVRTLGPSALELSQAMSVENIWPNKVEYSISIPRKAVAFGSSIPIDIILVPLLKGLTVGKVICNFKELQSFSDPEKGTTKDDVRHVLQQIFENCESGMEDDEDLGRWRLQDRVQLPKSLIRCVQDCEVDCIKIKHKLKFAIQLHNPDGHTSELRASLPVQLFISPDLLMGEDNIVRGTLLSGDLALNQSQAPPRYDDHYLDRLYQGIPQDHYETPTHTPLPSLSNSPNLSQQSSSENLATNSAGDLGRPSSPTPPGIPPHRSTGGASAPPVSPASSPRAMVEEVVARLSQRGGEDYFSRPVESSGHTARYGGPRARAHSPDKAHEDEVDLGALSKVPSYSTAVRSGTGNLSSTSSLPTYDEGLRSAPASLAASPLNSPPSSSALPTMHSGRDGSDRRRSGGVLGSDHTGGDSDSSSEVHSPITEAERRLRGFQLRGR</sequence>
<protein>
    <submittedName>
        <fullName evidence="5">(Perigord truffle) hypothetical protein</fullName>
    </submittedName>
</protein>
<comment type="similarity">
    <text evidence="1">Belongs to the arrestin family.</text>
</comment>
<feature type="compositionally biased region" description="Low complexity" evidence="3">
    <location>
        <begin position="417"/>
        <end position="437"/>
    </location>
</feature>
<dbReference type="InterPro" id="IPR011022">
    <property type="entry name" value="Arrestin_C-like"/>
</dbReference>
<feature type="domain" description="Arrestin C-terminal-like" evidence="4">
    <location>
        <begin position="180"/>
        <end position="324"/>
    </location>
</feature>
<dbReference type="PANTHER" id="PTHR11188">
    <property type="entry name" value="ARRESTIN DOMAIN CONTAINING PROTEIN"/>
    <property type="match status" value="1"/>
</dbReference>
<dbReference type="Pfam" id="PF02752">
    <property type="entry name" value="Arrestin_C"/>
    <property type="match status" value="1"/>
</dbReference>
<evidence type="ECO:0000259" key="4">
    <source>
        <dbReference type="SMART" id="SM01017"/>
    </source>
</evidence>